<protein>
    <submittedName>
        <fullName evidence="1">SFRICE_021457</fullName>
    </submittedName>
</protein>
<name>A0A2H1VIB9_SPOFR</name>
<reference evidence="1" key="1">
    <citation type="submission" date="2016-07" db="EMBL/GenBank/DDBJ databases">
        <authorList>
            <person name="Bretaudeau A."/>
        </authorList>
    </citation>
    <scope>NUCLEOTIDE SEQUENCE</scope>
    <source>
        <strain evidence="1">Rice</strain>
        <tissue evidence="1">Whole body</tissue>
    </source>
</reference>
<organism evidence="1">
    <name type="scientific">Spodoptera frugiperda</name>
    <name type="common">Fall armyworm</name>
    <dbReference type="NCBI Taxonomy" id="7108"/>
    <lineage>
        <taxon>Eukaryota</taxon>
        <taxon>Metazoa</taxon>
        <taxon>Ecdysozoa</taxon>
        <taxon>Arthropoda</taxon>
        <taxon>Hexapoda</taxon>
        <taxon>Insecta</taxon>
        <taxon>Pterygota</taxon>
        <taxon>Neoptera</taxon>
        <taxon>Endopterygota</taxon>
        <taxon>Lepidoptera</taxon>
        <taxon>Glossata</taxon>
        <taxon>Ditrysia</taxon>
        <taxon>Noctuoidea</taxon>
        <taxon>Noctuidae</taxon>
        <taxon>Amphipyrinae</taxon>
        <taxon>Spodoptera</taxon>
    </lineage>
</organism>
<proteinExistence type="predicted"/>
<sequence length="74" mass="8656">MYLIARENHRKDWLVHVKKTANWWGKQRITLSLFGISPPQPPKSLQILEVLSFQTKEPQLADCKILITTIRCIN</sequence>
<evidence type="ECO:0000313" key="1">
    <source>
        <dbReference type="EMBL" id="SOQ40589.1"/>
    </source>
</evidence>
<dbReference type="AlphaFoldDB" id="A0A2H1VIB9"/>
<accession>A0A2H1VIB9</accession>
<gene>
    <name evidence="1" type="ORF">SFRICE_021457</name>
</gene>
<dbReference type="EMBL" id="ODYU01002726">
    <property type="protein sequence ID" value="SOQ40589.1"/>
    <property type="molecule type" value="Genomic_DNA"/>
</dbReference>